<reference evidence="4 5" key="1">
    <citation type="submission" date="2019-03" db="EMBL/GenBank/DDBJ databases">
        <title>Genomic Encyclopedia of Type Strains, Phase IV (KMG-IV): sequencing the most valuable type-strain genomes for metagenomic binning, comparative biology and taxonomic classification.</title>
        <authorList>
            <person name="Goeker M."/>
        </authorList>
    </citation>
    <scope>NUCLEOTIDE SEQUENCE [LARGE SCALE GENOMIC DNA]</scope>
    <source>
        <strain evidence="4 5">DSM 21667</strain>
    </source>
</reference>
<feature type="chain" id="PRO_5020616020" evidence="2">
    <location>
        <begin position="23"/>
        <end position="1698"/>
    </location>
</feature>
<evidence type="ECO:0000256" key="2">
    <source>
        <dbReference type="SAM" id="SignalP"/>
    </source>
</evidence>
<dbReference type="InterPro" id="IPR050708">
    <property type="entry name" value="T6SS_VgrG/RHS"/>
</dbReference>
<gene>
    <name evidence="4" type="ORF">DFR29_12339</name>
</gene>
<accession>A0A4V3DL66</accession>
<evidence type="ECO:0000313" key="4">
    <source>
        <dbReference type="EMBL" id="TDR37865.1"/>
    </source>
</evidence>
<feature type="signal peptide" evidence="2">
    <location>
        <begin position="1"/>
        <end position="22"/>
    </location>
</feature>
<dbReference type="PANTHER" id="PTHR32305">
    <property type="match status" value="1"/>
</dbReference>
<dbReference type="Gene3D" id="2.180.10.10">
    <property type="entry name" value="RHS repeat-associated core"/>
    <property type="match status" value="2"/>
</dbReference>
<comment type="caution">
    <text evidence="4">The sequence shown here is derived from an EMBL/GenBank/DDBJ whole genome shotgun (WGS) entry which is preliminary data.</text>
</comment>
<dbReference type="Proteomes" id="UP000295293">
    <property type="component" value="Unassembled WGS sequence"/>
</dbReference>
<keyword evidence="1" id="KW-0677">Repeat</keyword>
<evidence type="ECO:0000313" key="5">
    <source>
        <dbReference type="Proteomes" id="UP000295293"/>
    </source>
</evidence>
<protein>
    <submittedName>
        <fullName evidence="4">RHS repeat-associated protein</fullName>
    </submittedName>
</protein>
<evidence type="ECO:0000256" key="1">
    <source>
        <dbReference type="ARBA" id="ARBA00022737"/>
    </source>
</evidence>
<dbReference type="InterPro" id="IPR022385">
    <property type="entry name" value="Rhs_assc_core"/>
</dbReference>
<sequence>MRLEFAIGLLSTFLLVPALASAQVVPADEYQKKIRAANELSALTDDSFGNSTSDATGRTVFTNVDISIPGNNSLPVQLGRRLVVDQRYVPEELGGIGNWDIDVPFIEGTFSKLNGWAVAASNSPNRYKRCSIAGRPVIEGVNFGVDEVSHGYNIHVPGVTDEVLLKDANTYTDPADGVSYPWILKSQARLSCLATLKNGYPGEGFVLKLTDGTKYYFDYPVERELQTLRKGPKYLPGYSMPRKRIFLLASRIEDRFGNYVDYQYTSGKLTGISANDGRQITLQHGTNTITASANGRVWTYGLQNGHLATVTNPDQSTWTYSPLGGTAARPQTADEGLNILSFVPENFCLSVDSAYGGTFSFNVKHPSGAVANFGFEGRTFSRSRVPYGCVIDFFDHQVRRVNLHSMFRGTNSVDWATLVHLFESNNGQMDFGVLLDMLTLPDMDPPPEEYYELSGYARISVPNYFGVFSLKERTVSGPGMLPGVTRYAYGEDVYPYCDQFDSQTGEITGVRCNQDPCPESGCIDGEGRWTEITLPSGDKVRKRHGVIYGQNEGMLLAEQVISATGTLMKDMKYRYYDPATPATQAFAKQIGWAFSPDPMQGKQLPLLSSETLQGGVTFKTEVKLCGTGVYCFDGFARPTLQQQSNTLGYNRSDATEYHDDLGKWVLGQIKRQYNADTGLVASQTDYDAQALPWKSYRFGKLQQTLTYSADGTLATVADGGGNVTALSNWKRGIPQLIHFPPTPEALAGATASAVVDNDGLIASATDEIGARTCYTYDAMGRIASIIYPSETQPGVCDGSGWNPVSLGFQQVSSDEHGLPAGHWRLHRYEGNKHAYTYYDAMWRPVLEEVFDYSNAGDTLSQTVRRYDTLGRPSFVSYPQRGVGSYLDVSNGSRTSYDALGRTIRVEHDSEWGVLATTTEHLDGLRTRVTNPRGLATTSNYMAWGEPDYALPLGGILPEGKVVEIERHARFGWPLRVVQRSADHAQRQERRYVYDGNAQLCKIVEPESGATVMGYDAGGNLAWSAAGLSGGTYDADNCTHAEAWDSGRRVTRSYDALNRLSSLVFPDGRGNQNWTYTPDGLPASAAVSNEPANAALVTTSYTYNQRRKLTNESVNQAGWYIWNIGYSYDGIGNLAWQSYPTGLSIDYAPNALGQATKAGSYASNAQYHPNGMLKQFTYGNGVSYLMQQNERQLPLGSFSVGVSHLEYNYDANGNIDRIKDVTKGPAYSVRSRSMVYDDLDRLTDVGAGVFGGDNWHRFTYDALDNIESWKLAGVKDHADYVYDAQTHRLTSIRNSLGATVMNLGYDAQGNLQSRDGQAYDFDFGNRLRNVPGKERYRYDALGRRVMSEAPSGAANVWQYSQGGQMLFSSSWDGANYLNQQTREHIYLAGSLVATVDHNWPSNAVIATQYHHTDALGSPVAVTNTSGQVVRQNDYEPYGAVIGQPGYSGIGYGGHVMDGATGLTYMQQRYYDQGVGRFLSVDPVSADTATGSNFNRYRYAANNPYTFVDADGRQEKPANGGGFLGDLTRRVRAVGDAIAVEAKLGLFPGFEVMLGSAAKLKIQQASITTIGLNGTLSDERTFFQEIKGPSAVISVGKREAGYEAAEVRDNYEFGGGNPDRNYRQRREGGFVGNLGPVSAKTNGRHQVKLISKDVEFGGKTGFLGLAVKINQQKLGSAFGPAPAVPKERIVVPPLPAELRE</sequence>
<dbReference type="EMBL" id="SNZH01000023">
    <property type="protein sequence ID" value="TDR37865.1"/>
    <property type="molecule type" value="Genomic_DNA"/>
</dbReference>
<feature type="domain" description="Teneurin-like YD-shell" evidence="3">
    <location>
        <begin position="1046"/>
        <end position="1502"/>
    </location>
</feature>
<evidence type="ECO:0000259" key="3">
    <source>
        <dbReference type="Pfam" id="PF25023"/>
    </source>
</evidence>
<dbReference type="PANTHER" id="PTHR32305:SF15">
    <property type="entry name" value="PROTEIN RHSA-RELATED"/>
    <property type="match status" value="1"/>
</dbReference>
<name>A0A4V3DL66_9GAMM</name>
<keyword evidence="5" id="KW-1185">Reference proteome</keyword>
<dbReference type="Pfam" id="PF25023">
    <property type="entry name" value="TEN_YD-shell"/>
    <property type="match status" value="1"/>
</dbReference>
<dbReference type="RefSeq" id="WP_133821645.1">
    <property type="nucleotide sequence ID" value="NZ_SNZH01000023.1"/>
</dbReference>
<dbReference type="InterPro" id="IPR056823">
    <property type="entry name" value="TEN-like_YD-shell"/>
</dbReference>
<organism evidence="4 5">
    <name type="scientific">Tahibacter aquaticus</name>
    <dbReference type="NCBI Taxonomy" id="520092"/>
    <lineage>
        <taxon>Bacteria</taxon>
        <taxon>Pseudomonadati</taxon>
        <taxon>Pseudomonadota</taxon>
        <taxon>Gammaproteobacteria</taxon>
        <taxon>Lysobacterales</taxon>
        <taxon>Rhodanobacteraceae</taxon>
        <taxon>Tahibacter</taxon>
    </lineage>
</organism>
<keyword evidence="2" id="KW-0732">Signal</keyword>
<proteinExistence type="predicted"/>
<dbReference type="NCBIfam" id="TIGR03696">
    <property type="entry name" value="Rhs_assc_core"/>
    <property type="match status" value="1"/>
</dbReference>
<dbReference type="OrthoDB" id="6904246at2"/>